<name>A0A3P6CU33_BRAOL</name>
<gene>
    <name evidence="2" type="ORF">BOLC2T08561H</name>
</gene>
<feature type="transmembrane region" description="Helical" evidence="1">
    <location>
        <begin position="65"/>
        <end position="83"/>
    </location>
</feature>
<proteinExistence type="predicted"/>
<evidence type="ECO:0000313" key="2">
    <source>
        <dbReference type="EMBL" id="VDD22297.1"/>
    </source>
</evidence>
<keyword evidence="1" id="KW-0472">Membrane</keyword>
<protein>
    <submittedName>
        <fullName evidence="2">Uncharacterized protein</fullName>
    </submittedName>
</protein>
<dbReference type="AlphaFoldDB" id="A0A3P6CU33"/>
<accession>A0A3P6CU33</accession>
<evidence type="ECO:0000256" key="1">
    <source>
        <dbReference type="SAM" id="Phobius"/>
    </source>
</evidence>
<reference evidence="2" key="1">
    <citation type="submission" date="2018-11" db="EMBL/GenBank/DDBJ databases">
        <authorList>
            <consortium name="Genoscope - CEA"/>
            <person name="William W."/>
        </authorList>
    </citation>
    <scope>NUCLEOTIDE SEQUENCE</scope>
</reference>
<dbReference type="EMBL" id="LR031874">
    <property type="protein sequence ID" value="VDD22297.1"/>
    <property type="molecule type" value="Genomic_DNA"/>
</dbReference>
<keyword evidence="1" id="KW-0812">Transmembrane</keyword>
<sequence length="89" mass="10099">MLQMIRIGSFGGVVVELCKRSSRKLNVFPLPDQKLAGIILSGSKVMDNMKRSLHRKLLRSSFDQLMLWWSGSALFGFLKLFLVRRSSLG</sequence>
<keyword evidence="1" id="KW-1133">Transmembrane helix</keyword>
<organism evidence="2">
    <name type="scientific">Brassica oleracea</name>
    <name type="common">Wild cabbage</name>
    <dbReference type="NCBI Taxonomy" id="3712"/>
    <lineage>
        <taxon>Eukaryota</taxon>
        <taxon>Viridiplantae</taxon>
        <taxon>Streptophyta</taxon>
        <taxon>Embryophyta</taxon>
        <taxon>Tracheophyta</taxon>
        <taxon>Spermatophyta</taxon>
        <taxon>Magnoliopsida</taxon>
        <taxon>eudicotyledons</taxon>
        <taxon>Gunneridae</taxon>
        <taxon>Pentapetalae</taxon>
        <taxon>rosids</taxon>
        <taxon>malvids</taxon>
        <taxon>Brassicales</taxon>
        <taxon>Brassicaceae</taxon>
        <taxon>Brassiceae</taxon>
        <taxon>Brassica</taxon>
    </lineage>
</organism>